<keyword evidence="2" id="KW-0677">Repeat</keyword>
<dbReference type="SUPFAM" id="SSF50729">
    <property type="entry name" value="PH domain-like"/>
    <property type="match status" value="1"/>
</dbReference>
<dbReference type="PROSITE" id="PS00626">
    <property type="entry name" value="RCC1_2"/>
    <property type="match status" value="2"/>
</dbReference>
<feature type="region of interest" description="Disordered" evidence="7">
    <location>
        <begin position="738"/>
        <end position="758"/>
    </location>
</feature>
<dbReference type="InterPro" id="IPR011011">
    <property type="entry name" value="Znf_FYVE_PHD"/>
</dbReference>
<dbReference type="PROSITE" id="PS50003">
    <property type="entry name" value="PH_DOMAIN"/>
    <property type="match status" value="1"/>
</dbReference>
<dbReference type="CDD" id="cd00065">
    <property type="entry name" value="FYVE_like_SF"/>
    <property type="match status" value="1"/>
</dbReference>
<name>A0AAD4XUY8_9MAGN</name>
<evidence type="ECO:0000313" key="11">
    <source>
        <dbReference type="Proteomes" id="UP001202328"/>
    </source>
</evidence>
<feature type="compositionally biased region" description="Polar residues" evidence="7">
    <location>
        <begin position="745"/>
        <end position="758"/>
    </location>
</feature>
<dbReference type="PROSITE" id="PS50012">
    <property type="entry name" value="RCC1_3"/>
    <property type="match status" value="7"/>
</dbReference>
<feature type="repeat" description="RCC1" evidence="6">
    <location>
        <begin position="444"/>
        <end position="495"/>
    </location>
</feature>
<dbReference type="PROSITE" id="PS50178">
    <property type="entry name" value="ZF_FYVE"/>
    <property type="match status" value="1"/>
</dbReference>
<dbReference type="Gene3D" id="3.30.40.10">
    <property type="entry name" value="Zinc/RING finger domain, C3HC4 (zinc finger)"/>
    <property type="match status" value="1"/>
</dbReference>
<accession>A0AAD4XUY8</accession>
<feature type="non-terminal residue" evidence="10">
    <location>
        <position position="780"/>
    </location>
</feature>
<dbReference type="InterPro" id="IPR058923">
    <property type="entry name" value="RCC1-like_dom"/>
</dbReference>
<dbReference type="InterPro" id="IPR017455">
    <property type="entry name" value="Znf_FYVE-rel"/>
</dbReference>
<protein>
    <recommendedName>
        <fullName evidence="12">FYVE-type domain-containing protein</fullName>
    </recommendedName>
</protein>
<evidence type="ECO:0000259" key="9">
    <source>
        <dbReference type="PROSITE" id="PS50178"/>
    </source>
</evidence>
<keyword evidence="11" id="KW-1185">Reference proteome</keyword>
<feature type="repeat" description="RCC1" evidence="6">
    <location>
        <begin position="212"/>
        <end position="273"/>
    </location>
</feature>
<evidence type="ECO:0000256" key="4">
    <source>
        <dbReference type="ARBA" id="ARBA00022833"/>
    </source>
</evidence>
<dbReference type="InterPro" id="IPR009091">
    <property type="entry name" value="RCC1/BLIP-II"/>
</dbReference>
<dbReference type="InterPro" id="IPR011993">
    <property type="entry name" value="PH-like_dom_sf"/>
</dbReference>
<feature type="repeat" description="RCC1" evidence="6">
    <location>
        <begin position="274"/>
        <end position="325"/>
    </location>
</feature>
<dbReference type="PANTHER" id="PTHR22870">
    <property type="entry name" value="REGULATOR OF CHROMOSOME CONDENSATION"/>
    <property type="match status" value="1"/>
</dbReference>
<evidence type="ECO:0000256" key="2">
    <source>
        <dbReference type="ARBA" id="ARBA00022737"/>
    </source>
</evidence>
<proteinExistence type="predicted"/>
<feature type="repeat" description="RCC1" evidence="6">
    <location>
        <begin position="548"/>
        <end position="599"/>
    </location>
</feature>
<keyword evidence="1" id="KW-0479">Metal-binding</keyword>
<evidence type="ECO:0000256" key="3">
    <source>
        <dbReference type="ARBA" id="ARBA00022771"/>
    </source>
</evidence>
<evidence type="ECO:0000256" key="5">
    <source>
        <dbReference type="PROSITE-ProRule" id="PRU00091"/>
    </source>
</evidence>
<evidence type="ECO:0000256" key="1">
    <source>
        <dbReference type="ARBA" id="ARBA00022723"/>
    </source>
</evidence>
<feature type="repeat" description="RCC1" evidence="6">
    <location>
        <begin position="496"/>
        <end position="547"/>
    </location>
</feature>
<feature type="repeat" description="RCC1" evidence="6">
    <location>
        <begin position="326"/>
        <end position="380"/>
    </location>
</feature>
<dbReference type="GO" id="GO:0008270">
    <property type="term" value="F:zinc ion binding"/>
    <property type="evidence" value="ECO:0007669"/>
    <property type="project" value="UniProtKB-KW"/>
</dbReference>
<evidence type="ECO:0008006" key="12">
    <source>
        <dbReference type="Google" id="ProtNLM"/>
    </source>
</evidence>
<dbReference type="EMBL" id="JAJJMB010003552">
    <property type="protein sequence ID" value="KAI3947148.1"/>
    <property type="molecule type" value="Genomic_DNA"/>
</dbReference>
<dbReference type="Pfam" id="PF01363">
    <property type="entry name" value="FYVE"/>
    <property type="match status" value="1"/>
</dbReference>
<evidence type="ECO:0000256" key="6">
    <source>
        <dbReference type="PROSITE-ProRule" id="PRU00235"/>
    </source>
</evidence>
<dbReference type="Pfam" id="PF16457">
    <property type="entry name" value="PH_12"/>
    <property type="match status" value="1"/>
</dbReference>
<dbReference type="Gene3D" id="2.30.29.30">
    <property type="entry name" value="Pleckstrin-homology domain (PH domain)/Phosphotyrosine-binding domain (PTB)"/>
    <property type="match status" value="1"/>
</dbReference>
<dbReference type="Gene3D" id="2.130.10.30">
    <property type="entry name" value="Regulator of chromosome condensation 1/beta-lactamase-inhibitor protein II"/>
    <property type="match status" value="2"/>
</dbReference>
<dbReference type="InterPro" id="IPR001849">
    <property type="entry name" value="PH_domain"/>
</dbReference>
<dbReference type="Pfam" id="PF25390">
    <property type="entry name" value="WD40_RLD"/>
    <property type="match status" value="1"/>
</dbReference>
<reference evidence="10" key="1">
    <citation type="submission" date="2022-04" db="EMBL/GenBank/DDBJ databases">
        <title>A functionally conserved STORR gene fusion in Papaver species that diverged 16.8 million years ago.</title>
        <authorList>
            <person name="Catania T."/>
        </authorList>
    </citation>
    <scope>NUCLEOTIDE SEQUENCE</scope>
    <source>
        <strain evidence="10">S-188037</strain>
    </source>
</reference>
<dbReference type="InterPro" id="IPR051210">
    <property type="entry name" value="Ub_ligase/GEF_domain"/>
</dbReference>
<keyword evidence="3 5" id="KW-0863">Zinc-finger</keyword>
<evidence type="ECO:0000256" key="7">
    <source>
        <dbReference type="SAM" id="MobiDB-lite"/>
    </source>
</evidence>
<feature type="repeat" description="RCC1" evidence="6">
    <location>
        <begin position="381"/>
        <end position="432"/>
    </location>
</feature>
<dbReference type="SMART" id="SM00064">
    <property type="entry name" value="FYVE"/>
    <property type="match status" value="1"/>
</dbReference>
<dbReference type="Proteomes" id="UP001202328">
    <property type="component" value="Unassembled WGS sequence"/>
</dbReference>
<dbReference type="SUPFAM" id="SSF57903">
    <property type="entry name" value="FYVE/PHD zinc finger"/>
    <property type="match status" value="1"/>
</dbReference>
<comment type="caution">
    <text evidence="10">The sequence shown here is derived from an EMBL/GenBank/DDBJ whole genome shotgun (WGS) entry which is preliminary data.</text>
</comment>
<dbReference type="PANTHER" id="PTHR22870:SF350">
    <property type="entry name" value="F12P19.9 PROTEIN"/>
    <property type="match status" value="1"/>
</dbReference>
<dbReference type="InterPro" id="IPR000306">
    <property type="entry name" value="Znf_FYVE"/>
</dbReference>
<evidence type="ECO:0000313" key="10">
    <source>
        <dbReference type="EMBL" id="KAI3947148.1"/>
    </source>
</evidence>
<dbReference type="InterPro" id="IPR000408">
    <property type="entry name" value="Reg_chr_condens"/>
</dbReference>
<dbReference type="InterPro" id="IPR013083">
    <property type="entry name" value="Znf_RING/FYVE/PHD"/>
</dbReference>
<keyword evidence="4" id="KW-0862">Zinc</keyword>
<organism evidence="10 11">
    <name type="scientific">Papaver atlanticum</name>
    <dbReference type="NCBI Taxonomy" id="357466"/>
    <lineage>
        <taxon>Eukaryota</taxon>
        <taxon>Viridiplantae</taxon>
        <taxon>Streptophyta</taxon>
        <taxon>Embryophyta</taxon>
        <taxon>Tracheophyta</taxon>
        <taxon>Spermatophyta</taxon>
        <taxon>Magnoliopsida</taxon>
        <taxon>Ranunculales</taxon>
        <taxon>Papaveraceae</taxon>
        <taxon>Papaveroideae</taxon>
        <taxon>Papaver</taxon>
    </lineage>
</organism>
<dbReference type="AlphaFoldDB" id="A0AAD4XUY8"/>
<feature type="domain" description="FYVE-type" evidence="9">
    <location>
        <begin position="604"/>
        <end position="666"/>
    </location>
</feature>
<dbReference type="PRINTS" id="PR00633">
    <property type="entry name" value="RCCNDNSATION"/>
</dbReference>
<dbReference type="SUPFAM" id="SSF50985">
    <property type="entry name" value="RCC1/BLIP-II"/>
    <property type="match status" value="1"/>
</dbReference>
<gene>
    <name evidence="10" type="ORF">MKW98_001029</name>
</gene>
<evidence type="ECO:0000259" key="8">
    <source>
        <dbReference type="PROSITE" id="PS50003"/>
    </source>
</evidence>
<feature type="domain" description="PH" evidence="8">
    <location>
        <begin position="1"/>
        <end position="82"/>
    </location>
</feature>
<sequence length="780" mass="85357">MLQDEDLLLWYSGKKERRLSLDSVTHILVGQRTVNFQRQPQPEKEYQSFSLIYANGERSLDLICKDKVQAETWCTGLRALITTSTSNHSGPLRILKSRKGVQSCVNSPAGYTRRKHDLRIVEDVPTEIPDQVRSLCASPSRSLVRCLSNGLPHSSNIIFSLEPKITDKATHNDMMENRGETSLIAEYQTSYSSEFTSQSLPFPPAESNEVLRDILIWGEGTEGGYLGGAVDKISNGSYARTDSLLPKLLESTENLDIKNISFGGKHSALVTRQGEVFCWGHEKGGRLGHKVNMDVFYPKIVETLNEVHIESVACGEYHTCALTHAGELYTWGVNCVGGELLDNRGNRNKWWPHKISGPLDGIYVSTVACGEWHTAVVSSSGQLFTYGEGTFGVLGHGNNLSVSQPKEVESLKGLRVKSVACGSWHMAAVVDIMFDSSKPNSLAGKLFTWGDGDKGKLGHLDQGRKVLPTCVARLVHYDFLQVSCGRMLTVGLMNTGKVCTIGAAANGQLGNPQAKDNSITIVEGKLKGEFVKGISSGSYHIAVLTSRGEVFTWGKGANGRLGLGDTEDRNSPAPVEALRERQVESVVCGSSFTAAICVHKSIFSTHQSSCSGCRIVFGFTRKKHNCYNCGLVFCRVCRNKKVINASLAPNNNKLHRVCNSCHNKLTKSVRISETLMHRVKDRSTNAPLLAHKISGDDETNYFSEAQGSRNQQLLHPESPLSSELPRWGHVACPAFFQTSNKDRSPMSSNLSRNESATVSPAGEHIALTGSKVTNITLILS</sequence>